<reference evidence="1 2" key="1">
    <citation type="journal article" date="2022" name="Nat. Ecol. Evol.">
        <title>A masculinizing supergene underlies an exaggerated male reproductive morph in a spider.</title>
        <authorList>
            <person name="Hendrickx F."/>
            <person name="De Corte Z."/>
            <person name="Sonet G."/>
            <person name="Van Belleghem S.M."/>
            <person name="Kostlbacher S."/>
            <person name="Vangestel C."/>
        </authorList>
    </citation>
    <scope>NUCLEOTIDE SEQUENCE [LARGE SCALE GENOMIC DNA]</scope>
    <source>
        <strain evidence="1">W744_W776</strain>
    </source>
</reference>
<dbReference type="EMBL" id="JAFNEN010000039">
    <property type="protein sequence ID" value="KAG8198504.1"/>
    <property type="molecule type" value="Genomic_DNA"/>
</dbReference>
<name>A0AAV6VS56_9ARAC</name>
<sequence>MRDDRNDKLEQKISSIYNTEKIATIQLLSNNLRSRASGLIRDELGGDRRFKQVIDNLNSFQSLDTILIPYEDTRVALVQL</sequence>
<proteinExistence type="predicted"/>
<protein>
    <submittedName>
        <fullName evidence="1">Uncharacterized protein</fullName>
    </submittedName>
</protein>
<organism evidence="1 2">
    <name type="scientific">Oedothorax gibbosus</name>
    <dbReference type="NCBI Taxonomy" id="931172"/>
    <lineage>
        <taxon>Eukaryota</taxon>
        <taxon>Metazoa</taxon>
        <taxon>Ecdysozoa</taxon>
        <taxon>Arthropoda</taxon>
        <taxon>Chelicerata</taxon>
        <taxon>Arachnida</taxon>
        <taxon>Araneae</taxon>
        <taxon>Araneomorphae</taxon>
        <taxon>Entelegynae</taxon>
        <taxon>Araneoidea</taxon>
        <taxon>Linyphiidae</taxon>
        <taxon>Erigoninae</taxon>
        <taxon>Oedothorax</taxon>
    </lineage>
</organism>
<dbReference type="AlphaFoldDB" id="A0AAV6VS56"/>
<comment type="caution">
    <text evidence="1">The sequence shown here is derived from an EMBL/GenBank/DDBJ whole genome shotgun (WGS) entry which is preliminary data.</text>
</comment>
<keyword evidence="2" id="KW-1185">Reference proteome</keyword>
<gene>
    <name evidence="1" type="ORF">JTE90_017370</name>
</gene>
<dbReference type="Proteomes" id="UP000827092">
    <property type="component" value="Unassembled WGS sequence"/>
</dbReference>
<accession>A0AAV6VS56</accession>
<evidence type="ECO:0000313" key="1">
    <source>
        <dbReference type="EMBL" id="KAG8198504.1"/>
    </source>
</evidence>
<evidence type="ECO:0000313" key="2">
    <source>
        <dbReference type="Proteomes" id="UP000827092"/>
    </source>
</evidence>